<name>G9X204_9FIRM</name>
<comment type="caution">
    <text evidence="1">The sequence shown here is derived from an EMBL/GenBank/DDBJ whole genome shotgun (WGS) entry which is preliminary data.</text>
</comment>
<reference evidence="1 2" key="1">
    <citation type="submission" date="2011-08" db="EMBL/GenBank/DDBJ databases">
        <title>The Genome Sequence of Eubacteriaceae bacterium ACC19a.</title>
        <authorList>
            <consortium name="The Broad Institute Genome Sequencing Platform"/>
            <person name="Earl A."/>
            <person name="Ward D."/>
            <person name="Feldgarden M."/>
            <person name="Gevers D."/>
            <person name="Sizova M."/>
            <person name="Hazen A."/>
            <person name="Epstein S."/>
            <person name="Young S.K."/>
            <person name="Zeng Q."/>
            <person name="Gargeya S."/>
            <person name="Fitzgerald M."/>
            <person name="Haas B."/>
            <person name="Abouelleil A."/>
            <person name="Alvarado L."/>
            <person name="Arachchi H.M."/>
            <person name="Berlin A."/>
            <person name="Brown A."/>
            <person name="Chapman S.B."/>
            <person name="Chen Z."/>
            <person name="Dunbar C."/>
            <person name="Freedman E."/>
            <person name="Gearin G."/>
            <person name="Gellesch M."/>
            <person name="Goldberg J."/>
            <person name="Griggs A."/>
            <person name="Gujja S."/>
            <person name="Heiman D."/>
            <person name="Howarth C."/>
            <person name="Larson L."/>
            <person name="Lui A."/>
            <person name="MacDonald P.J.P."/>
            <person name="Montmayeur A."/>
            <person name="Murphy C."/>
            <person name="Neiman D."/>
            <person name="Pearson M."/>
            <person name="Priest M."/>
            <person name="Roberts A."/>
            <person name="Saif S."/>
            <person name="Shea T."/>
            <person name="Shenoy N."/>
            <person name="Sisk P."/>
            <person name="Stolte C."/>
            <person name="Sykes S."/>
            <person name="Wortman J."/>
            <person name="Nusbaum C."/>
            <person name="Birren B."/>
        </authorList>
    </citation>
    <scope>NUCLEOTIDE SEQUENCE [LARGE SCALE GENOMIC DNA]</scope>
    <source>
        <strain evidence="1 2">ACC19a</strain>
    </source>
</reference>
<proteinExistence type="predicted"/>
<dbReference type="HOGENOM" id="CLU_171874_0_0_9"/>
<gene>
    <name evidence="1" type="ORF">HMPREF9629_00427</name>
</gene>
<dbReference type="Proteomes" id="UP000006437">
    <property type="component" value="Unassembled WGS sequence"/>
</dbReference>
<organism evidence="1 2">
    <name type="scientific">Peptoanaerobacter stomatis</name>
    <dbReference type="NCBI Taxonomy" id="796937"/>
    <lineage>
        <taxon>Bacteria</taxon>
        <taxon>Bacillati</taxon>
        <taxon>Bacillota</taxon>
        <taxon>Clostridia</taxon>
        <taxon>Peptostreptococcales</taxon>
        <taxon>Filifactoraceae</taxon>
        <taxon>Peptoanaerobacter</taxon>
    </lineage>
</organism>
<dbReference type="AlphaFoldDB" id="G9X204"/>
<protein>
    <submittedName>
        <fullName evidence="1">Uncharacterized protein</fullName>
    </submittedName>
</protein>
<accession>G9X204</accession>
<dbReference type="RefSeq" id="WP_009524664.1">
    <property type="nucleotide sequence ID" value="NZ_JH414547.1"/>
</dbReference>
<evidence type="ECO:0000313" key="2">
    <source>
        <dbReference type="Proteomes" id="UP000006437"/>
    </source>
</evidence>
<sequence length="89" mass="10063">MDNNTIKGVTKSGFEYELSKDRLNNFELIEIFAEVDNNPLLLPKALTLLLGAEQKQRLYDHLRTSDDIVPADLVGQEIAEIFNSSQVKN</sequence>
<evidence type="ECO:0000313" key="1">
    <source>
        <dbReference type="EMBL" id="EHL13127.1"/>
    </source>
</evidence>
<dbReference type="EMBL" id="AFZE01000045">
    <property type="protein sequence ID" value="EHL13127.1"/>
    <property type="molecule type" value="Genomic_DNA"/>
</dbReference>
<dbReference type="BioCyc" id="EBAC796937-HMP:GMGH-428-MONOMER"/>